<reference evidence="1" key="1">
    <citation type="submission" date="2021-02" db="EMBL/GenBank/DDBJ databases">
        <authorList>
            <person name="Bekaert M."/>
        </authorList>
    </citation>
    <scope>NUCLEOTIDE SEQUENCE</scope>
    <source>
        <strain evidence="1">IoA-00</strain>
    </source>
</reference>
<keyword evidence="2" id="KW-1185">Reference proteome</keyword>
<dbReference type="Proteomes" id="UP000675881">
    <property type="component" value="Chromosome 6"/>
</dbReference>
<sequence length="376" mass="43395">MVRFRICQNLCKRKDTLKAENAKVCTMHFNDGSYKRDLEHEFLNLTPRKRRKTDAAPSLLLLTSTVLKPDDQCDKNVDNQGEDQVDFVTDNLNAELKKTKLKPLHIYCKRGARQQVRLAALVLSNTEAKVFTIHGQGKEARAKENTVEIINNWFDVVNVRQIYGKVKLRCALGINFEDQFIALDKMELSAGGDDDHPGAVGAMKRMIILDIGKNCETMQITGDILDITIGEESCSEFEFTFDIPHEVQVDFAINHQLDHFKKWNLNFQGLSYVSGFIAHKMKLIYPDLVKKTNWEVFDQKFKEFHLPLLDRHPKVIERFCQVLEDSFGDKYDKAILNLFAKTRTMIRIRYLNAQLEFNTGGSEKKEEKKQIGQFQV</sequence>
<accession>A0A7R8CYF7</accession>
<gene>
    <name evidence="1" type="ORF">LSAA_12076</name>
</gene>
<evidence type="ECO:0000313" key="1">
    <source>
        <dbReference type="EMBL" id="CAF2969162.1"/>
    </source>
</evidence>
<proteinExistence type="predicted"/>
<protein>
    <submittedName>
        <fullName evidence="1">(salmon louse) hypothetical protein</fullName>
    </submittedName>
</protein>
<dbReference type="EMBL" id="HG994585">
    <property type="protein sequence ID" value="CAF2969162.1"/>
    <property type="molecule type" value="Genomic_DNA"/>
</dbReference>
<name>A0A7R8CYF7_LEPSM</name>
<organism evidence="1 2">
    <name type="scientific">Lepeophtheirus salmonis</name>
    <name type="common">Salmon louse</name>
    <name type="synonym">Caligus salmonis</name>
    <dbReference type="NCBI Taxonomy" id="72036"/>
    <lineage>
        <taxon>Eukaryota</taxon>
        <taxon>Metazoa</taxon>
        <taxon>Ecdysozoa</taxon>
        <taxon>Arthropoda</taxon>
        <taxon>Crustacea</taxon>
        <taxon>Multicrustacea</taxon>
        <taxon>Hexanauplia</taxon>
        <taxon>Copepoda</taxon>
        <taxon>Siphonostomatoida</taxon>
        <taxon>Caligidae</taxon>
        <taxon>Lepeophtheirus</taxon>
    </lineage>
</organism>
<evidence type="ECO:0000313" key="2">
    <source>
        <dbReference type="Proteomes" id="UP000675881"/>
    </source>
</evidence>
<dbReference type="AlphaFoldDB" id="A0A7R8CYF7"/>